<feature type="coiled-coil region" evidence="4">
    <location>
        <begin position="10"/>
        <end position="37"/>
    </location>
</feature>
<reference evidence="5 6" key="1">
    <citation type="journal article" date="2010" name="Stand. Genomic Sci.">
        <title>Complete genome sequence of Methanoplanus petrolearius type strain (SEBR 4847).</title>
        <authorList>
            <person name="Brambilla E."/>
            <person name="Djao O.D."/>
            <person name="Daligault H."/>
            <person name="Lapidus A."/>
            <person name="Lucas S."/>
            <person name="Hammon N."/>
            <person name="Nolan M."/>
            <person name="Tice H."/>
            <person name="Cheng J.F."/>
            <person name="Han C."/>
            <person name="Tapia R."/>
            <person name="Goodwin L."/>
            <person name="Pitluck S."/>
            <person name="Liolios K."/>
            <person name="Ivanova N."/>
            <person name="Mavromatis K."/>
            <person name="Mikhailova N."/>
            <person name="Pati A."/>
            <person name="Chen A."/>
            <person name="Palaniappan K."/>
            <person name="Land M."/>
            <person name="Hauser L."/>
            <person name="Chang Y.J."/>
            <person name="Jeffries C.D."/>
            <person name="Rohde M."/>
            <person name="Spring S."/>
            <person name="Sikorski J."/>
            <person name="Goker M."/>
            <person name="Woyke T."/>
            <person name="Bristow J."/>
            <person name="Eisen J.A."/>
            <person name="Markowitz V."/>
            <person name="Hugenholtz P."/>
            <person name="Kyrpides N.C."/>
            <person name="Klenk H.P."/>
        </authorList>
    </citation>
    <scope>NUCLEOTIDE SEQUENCE [LARGE SCALE GENOMIC DNA]</scope>
    <source>
        <strain evidence="6">DSM 11571 / OCM 486 / SEBR 4847</strain>
    </source>
</reference>
<evidence type="ECO:0000256" key="2">
    <source>
        <dbReference type="ARBA" id="ARBA00023125"/>
    </source>
</evidence>
<dbReference type="EMBL" id="CP002117">
    <property type="protein sequence ID" value="ADN36598.1"/>
    <property type="molecule type" value="Genomic_DNA"/>
</dbReference>
<dbReference type="KEGG" id="mpi:Mpet_1846"/>
<organism evidence="5 6">
    <name type="scientific">Methanolacinia petrolearia (strain DSM 11571 / OCM 486 / SEBR 4847)</name>
    <name type="common">Methanoplanus petrolearius</name>
    <dbReference type="NCBI Taxonomy" id="679926"/>
    <lineage>
        <taxon>Archaea</taxon>
        <taxon>Methanobacteriati</taxon>
        <taxon>Methanobacteriota</taxon>
        <taxon>Stenosarchaea group</taxon>
        <taxon>Methanomicrobia</taxon>
        <taxon>Methanomicrobiales</taxon>
        <taxon>Methanomicrobiaceae</taxon>
        <taxon>Methanolacinia</taxon>
    </lineage>
</organism>
<dbReference type="eggNOG" id="arCOG04179">
    <property type="taxonomic scope" value="Archaea"/>
</dbReference>
<dbReference type="RefSeq" id="WP_013329775.1">
    <property type="nucleotide sequence ID" value="NC_014507.1"/>
</dbReference>
<evidence type="ECO:0000313" key="5">
    <source>
        <dbReference type="EMBL" id="ADN36598.1"/>
    </source>
</evidence>
<dbReference type="Pfam" id="PF01984">
    <property type="entry name" value="dsDNA_bind"/>
    <property type="match status" value="1"/>
</dbReference>
<dbReference type="Gene3D" id="1.10.8.140">
    <property type="entry name" value="PDCD5-like"/>
    <property type="match status" value="1"/>
</dbReference>
<comment type="similarity">
    <text evidence="1 3">Belongs to the PDCD5 family.</text>
</comment>
<dbReference type="HOGENOM" id="CLU_122978_3_0_2"/>
<dbReference type="GO" id="GO:0003677">
    <property type="term" value="F:DNA binding"/>
    <property type="evidence" value="ECO:0007669"/>
    <property type="project" value="UniProtKB-UniRule"/>
</dbReference>
<dbReference type="InterPro" id="IPR036883">
    <property type="entry name" value="PDCD5-like_sf"/>
</dbReference>
<dbReference type="NCBIfam" id="NF003268">
    <property type="entry name" value="PRK04239.1"/>
    <property type="match status" value="1"/>
</dbReference>
<dbReference type="PIRSF" id="PIRSF015730">
    <property type="entry name" value="TFAR19"/>
    <property type="match status" value="1"/>
</dbReference>
<evidence type="ECO:0000313" key="6">
    <source>
        <dbReference type="Proteomes" id="UP000006565"/>
    </source>
</evidence>
<evidence type="ECO:0000256" key="3">
    <source>
        <dbReference type="HAMAP-Rule" id="MF_00026"/>
    </source>
</evidence>
<dbReference type="Proteomes" id="UP000006565">
    <property type="component" value="Chromosome"/>
</dbReference>
<dbReference type="GeneID" id="9744323"/>
<accession>E1RIK6</accession>
<protein>
    <recommendedName>
        <fullName evidence="3">DNA-binding protein Mpet_1846</fullName>
    </recommendedName>
</protein>
<keyword evidence="2 3" id="KW-0238">DNA-binding</keyword>
<evidence type="ECO:0000256" key="4">
    <source>
        <dbReference type="SAM" id="Coils"/>
    </source>
</evidence>
<dbReference type="InterPro" id="IPR022889">
    <property type="entry name" value="DNA_bind_arc"/>
</dbReference>
<dbReference type="AlphaFoldDB" id="E1RIK6"/>
<evidence type="ECO:0000256" key="1">
    <source>
        <dbReference type="ARBA" id="ARBA00010490"/>
    </source>
</evidence>
<dbReference type="STRING" id="679926.Mpet_1846"/>
<dbReference type="InterPro" id="IPR002836">
    <property type="entry name" value="PDCD5-like"/>
</dbReference>
<keyword evidence="4" id="KW-0175">Coiled coil</keyword>
<dbReference type="GO" id="GO:0005829">
    <property type="term" value="C:cytosol"/>
    <property type="evidence" value="ECO:0007669"/>
    <property type="project" value="TreeGrafter"/>
</dbReference>
<dbReference type="OrthoDB" id="7912at2157"/>
<gene>
    <name evidence="5" type="ordered locus">Mpet_1846</name>
</gene>
<dbReference type="PANTHER" id="PTHR10840">
    <property type="entry name" value="PROGRAMMED CELL DEATH PROTEIN 5"/>
    <property type="match status" value="1"/>
</dbReference>
<dbReference type="PANTHER" id="PTHR10840:SF0">
    <property type="entry name" value="PROGRAMMED CELL DEATH PROTEIN 5"/>
    <property type="match status" value="1"/>
</dbReference>
<keyword evidence="6" id="KW-1185">Reference proteome</keyword>
<dbReference type="HAMAP" id="MF_00026">
    <property type="entry name" value="dsDNA_bind"/>
    <property type="match status" value="1"/>
</dbReference>
<sequence length="115" mass="13781">MVDDELAEIRRRKMQELQRQQMDQQGMEEEMARQKQAEAQMHMMLMKILEPEARERLNTIKLTKPEFAQAVEQQLIMLAQSGRIRDRISDEQLKTILNQLIPNKREINITRKHKL</sequence>
<proteinExistence type="inferred from homology"/>
<dbReference type="SUPFAM" id="SSF46950">
    <property type="entry name" value="Double-stranded DNA-binding domain"/>
    <property type="match status" value="1"/>
</dbReference>
<name>E1RIK6_METP4</name>